<proteinExistence type="predicted"/>
<feature type="region of interest" description="Disordered" evidence="1">
    <location>
        <begin position="49"/>
        <end position="76"/>
    </location>
</feature>
<keyword evidence="2" id="KW-1185">Reference proteome</keyword>
<organism evidence="2 3">
    <name type="scientific">Camelus ferus</name>
    <name type="common">Wild bactrian camel</name>
    <name type="synonym">Camelus bactrianus ferus</name>
    <dbReference type="NCBI Taxonomy" id="419612"/>
    <lineage>
        <taxon>Eukaryota</taxon>
        <taxon>Metazoa</taxon>
        <taxon>Chordata</taxon>
        <taxon>Craniata</taxon>
        <taxon>Vertebrata</taxon>
        <taxon>Euteleostomi</taxon>
        <taxon>Mammalia</taxon>
        <taxon>Eutheria</taxon>
        <taxon>Laurasiatheria</taxon>
        <taxon>Artiodactyla</taxon>
        <taxon>Tylopoda</taxon>
        <taxon>Camelidae</taxon>
        <taxon>Camelus</taxon>
    </lineage>
</organism>
<dbReference type="KEGG" id="cfr:116659139"/>
<evidence type="ECO:0000313" key="2">
    <source>
        <dbReference type="Proteomes" id="UP000694856"/>
    </source>
</evidence>
<protein>
    <submittedName>
        <fullName evidence="3">Uncharacterized protein LOC116659139</fullName>
    </submittedName>
</protein>
<feature type="compositionally biased region" description="Polar residues" evidence="1">
    <location>
        <begin position="49"/>
        <end position="58"/>
    </location>
</feature>
<sequence length="238" mass="26246">MDGRNVGELLFTQQALVYMYQLTLLTHVPDAPVCLTHFHLRTLGARSAGRSQLRSPRSLTARPAPSAPEAPPPTRDRKRKYVLAAILQCSCLSRPVVRGSGLRGVRKSGGLKWWPSCVDAGELVVPSRPRRPPRHLFRRLPALESLPLQAVGRLFQGGGRSRSVVRDGPRSLCIRSSPLFSLSSLARVVSLEGKASLFFGHGDSSPDAFTDLGIREVWLNLFRWWASVMLGFSPVCAR</sequence>
<dbReference type="GeneID" id="116659139"/>
<evidence type="ECO:0000256" key="1">
    <source>
        <dbReference type="SAM" id="MobiDB-lite"/>
    </source>
</evidence>
<dbReference type="RefSeq" id="XP_032322256.1">
    <property type="nucleotide sequence ID" value="XM_032466365.1"/>
</dbReference>
<dbReference type="AlphaFoldDB" id="A0A8B8RWC6"/>
<name>A0A8B8RWC6_CAMFR</name>
<dbReference type="Proteomes" id="UP000694856">
    <property type="component" value="Chromosome 22"/>
</dbReference>
<gene>
    <name evidence="3" type="primary">LOC116659139</name>
</gene>
<accession>A0A8B8RWC6</accession>
<evidence type="ECO:0000313" key="3">
    <source>
        <dbReference type="RefSeq" id="XP_032322256.1"/>
    </source>
</evidence>
<reference evidence="3" key="1">
    <citation type="submission" date="2025-08" db="UniProtKB">
        <authorList>
            <consortium name="RefSeq"/>
        </authorList>
    </citation>
    <scope>IDENTIFICATION</scope>
    <source>
        <tissue evidence="3">Ear skin</tissue>
    </source>
</reference>